<feature type="region of interest" description="Disordered" evidence="4">
    <location>
        <begin position="142"/>
        <end position="163"/>
    </location>
</feature>
<sequence length="163" mass="17828">MSQLYEQQAAAMWERFYCRNEDKFYKDRHYFDREFPELCSGPATVVEAIELVKSHPAYAASGRVSAFVADLTTTDLSAHVPRGCADFVSFVFVLSAVAPSKMIQAVANAAQLLKPGGQLVFRDYAEGDLAQERRESAGNRRLGQFSVDPPATALSASGGERGV</sequence>
<keyword evidence="2" id="KW-0489">Methyltransferase</keyword>
<dbReference type="Proteomes" id="UP000485058">
    <property type="component" value="Unassembled WGS sequence"/>
</dbReference>
<proteinExistence type="inferred from homology"/>
<feature type="non-terminal residue" evidence="5">
    <location>
        <position position="163"/>
    </location>
</feature>
<evidence type="ECO:0000256" key="4">
    <source>
        <dbReference type="SAM" id="MobiDB-lite"/>
    </source>
</evidence>
<evidence type="ECO:0000256" key="3">
    <source>
        <dbReference type="ARBA" id="ARBA00022679"/>
    </source>
</evidence>
<dbReference type="GO" id="GO:0008757">
    <property type="term" value="F:S-adenosylmethionine-dependent methyltransferase activity"/>
    <property type="evidence" value="ECO:0007669"/>
    <property type="project" value="UniProtKB-ARBA"/>
</dbReference>
<evidence type="ECO:0000256" key="1">
    <source>
        <dbReference type="ARBA" id="ARBA00009725"/>
    </source>
</evidence>
<protein>
    <recommendedName>
        <fullName evidence="7">Methyltransf_25 domain-containing protein</fullName>
    </recommendedName>
</protein>
<dbReference type="GO" id="GO:0032259">
    <property type="term" value="P:methylation"/>
    <property type="evidence" value="ECO:0007669"/>
    <property type="project" value="UniProtKB-KW"/>
</dbReference>
<organism evidence="5 6">
    <name type="scientific">Haematococcus lacustris</name>
    <name type="common">Green alga</name>
    <name type="synonym">Haematococcus pluvialis</name>
    <dbReference type="NCBI Taxonomy" id="44745"/>
    <lineage>
        <taxon>Eukaryota</taxon>
        <taxon>Viridiplantae</taxon>
        <taxon>Chlorophyta</taxon>
        <taxon>core chlorophytes</taxon>
        <taxon>Chlorophyceae</taxon>
        <taxon>CS clade</taxon>
        <taxon>Chlamydomonadales</taxon>
        <taxon>Haematococcaceae</taxon>
        <taxon>Haematococcus</taxon>
    </lineage>
</organism>
<keyword evidence="3" id="KW-0808">Transferase</keyword>
<dbReference type="InterPro" id="IPR026113">
    <property type="entry name" value="METTL2/6/8-like"/>
</dbReference>
<dbReference type="EMBL" id="BLLF01000159">
    <property type="protein sequence ID" value="GFH08405.1"/>
    <property type="molecule type" value="Genomic_DNA"/>
</dbReference>
<name>A0A699YGR0_HAELA</name>
<gene>
    <name evidence="5" type="ORF">HaLaN_03358</name>
</gene>
<evidence type="ECO:0000313" key="5">
    <source>
        <dbReference type="EMBL" id="GFH08405.1"/>
    </source>
</evidence>
<reference evidence="5 6" key="1">
    <citation type="submission" date="2020-02" db="EMBL/GenBank/DDBJ databases">
        <title>Draft genome sequence of Haematococcus lacustris strain NIES-144.</title>
        <authorList>
            <person name="Morimoto D."/>
            <person name="Nakagawa S."/>
            <person name="Yoshida T."/>
            <person name="Sawayama S."/>
        </authorList>
    </citation>
    <scope>NUCLEOTIDE SEQUENCE [LARGE SCALE GENOMIC DNA]</scope>
    <source>
        <strain evidence="5 6">NIES-144</strain>
    </source>
</reference>
<feature type="non-terminal residue" evidence="5">
    <location>
        <position position="1"/>
    </location>
</feature>
<dbReference type="PANTHER" id="PTHR22809:SF5">
    <property type="entry name" value="TRNA N(3)-METHYLCYTIDINE METHYLTRANSFERASE METTL6"/>
    <property type="match status" value="1"/>
</dbReference>
<evidence type="ECO:0008006" key="7">
    <source>
        <dbReference type="Google" id="ProtNLM"/>
    </source>
</evidence>
<dbReference type="AlphaFoldDB" id="A0A699YGR0"/>
<comment type="caution">
    <text evidence="5">The sequence shown here is derived from an EMBL/GenBank/DDBJ whole genome shotgun (WGS) entry which is preliminary data.</text>
</comment>
<dbReference type="GO" id="GO:0008173">
    <property type="term" value="F:RNA methyltransferase activity"/>
    <property type="evidence" value="ECO:0007669"/>
    <property type="project" value="UniProtKB-ARBA"/>
</dbReference>
<dbReference type="SUPFAM" id="SSF53335">
    <property type="entry name" value="S-adenosyl-L-methionine-dependent methyltransferases"/>
    <property type="match status" value="1"/>
</dbReference>
<keyword evidence="6" id="KW-1185">Reference proteome</keyword>
<dbReference type="InterPro" id="IPR029063">
    <property type="entry name" value="SAM-dependent_MTases_sf"/>
</dbReference>
<comment type="similarity">
    <text evidence="1">Belongs to the methyltransferase superfamily. METL family.</text>
</comment>
<evidence type="ECO:0000313" key="6">
    <source>
        <dbReference type="Proteomes" id="UP000485058"/>
    </source>
</evidence>
<accession>A0A699YGR0</accession>
<dbReference type="PANTHER" id="PTHR22809">
    <property type="entry name" value="METHYLTRANSFERASE-RELATED"/>
    <property type="match status" value="1"/>
</dbReference>
<evidence type="ECO:0000256" key="2">
    <source>
        <dbReference type="ARBA" id="ARBA00022603"/>
    </source>
</evidence>
<dbReference type="Gene3D" id="3.40.50.150">
    <property type="entry name" value="Vaccinia Virus protein VP39"/>
    <property type="match status" value="1"/>
</dbReference>